<evidence type="ECO:0000313" key="2">
    <source>
        <dbReference type="EMBL" id="KAF2429039.1"/>
    </source>
</evidence>
<organism evidence="2 3">
    <name type="scientific">Tothia fuscella</name>
    <dbReference type="NCBI Taxonomy" id="1048955"/>
    <lineage>
        <taxon>Eukaryota</taxon>
        <taxon>Fungi</taxon>
        <taxon>Dikarya</taxon>
        <taxon>Ascomycota</taxon>
        <taxon>Pezizomycotina</taxon>
        <taxon>Dothideomycetes</taxon>
        <taxon>Pleosporomycetidae</taxon>
        <taxon>Venturiales</taxon>
        <taxon>Cylindrosympodiaceae</taxon>
        <taxon>Tothia</taxon>
    </lineage>
</organism>
<gene>
    <name evidence="2" type="ORF">EJ08DRAFT_698620</name>
</gene>
<evidence type="ECO:0000256" key="1">
    <source>
        <dbReference type="SAM" id="MobiDB-lite"/>
    </source>
</evidence>
<name>A0A9P4NNF3_9PEZI</name>
<dbReference type="EMBL" id="MU007050">
    <property type="protein sequence ID" value="KAF2429039.1"/>
    <property type="molecule type" value="Genomic_DNA"/>
</dbReference>
<sequence length="151" mass="15995">MNGPSFSSAASQLPPSTAENPSTTNLDMRGSMDAVGSSYPKSSLRSPPDKSCRSNSKAYVASRPQPSYAPESTVTLDWPEVQDSAFFAQSSSFPEVSSRTDISGNWILPGCMVGSSAGNSADTFNSSSYQSAFALNDPMSTLWNLNAWTEG</sequence>
<keyword evidence="3" id="KW-1185">Reference proteome</keyword>
<proteinExistence type="predicted"/>
<protein>
    <submittedName>
        <fullName evidence="2">Uncharacterized protein</fullName>
    </submittedName>
</protein>
<dbReference type="AlphaFoldDB" id="A0A9P4NNF3"/>
<comment type="caution">
    <text evidence="2">The sequence shown here is derived from an EMBL/GenBank/DDBJ whole genome shotgun (WGS) entry which is preliminary data.</text>
</comment>
<feature type="compositionally biased region" description="Polar residues" evidence="1">
    <location>
        <begin position="1"/>
        <end position="26"/>
    </location>
</feature>
<dbReference type="Proteomes" id="UP000800235">
    <property type="component" value="Unassembled WGS sequence"/>
</dbReference>
<evidence type="ECO:0000313" key="3">
    <source>
        <dbReference type="Proteomes" id="UP000800235"/>
    </source>
</evidence>
<feature type="region of interest" description="Disordered" evidence="1">
    <location>
        <begin position="1"/>
        <end position="71"/>
    </location>
</feature>
<accession>A0A9P4NNF3</accession>
<reference evidence="2" key="1">
    <citation type="journal article" date="2020" name="Stud. Mycol.">
        <title>101 Dothideomycetes genomes: a test case for predicting lifestyles and emergence of pathogens.</title>
        <authorList>
            <person name="Haridas S."/>
            <person name="Albert R."/>
            <person name="Binder M."/>
            <person name="Bloem J."/>
            <person name="Labutti K."/>
            <person name="Salamov A."/>
            <person name="Andreopoulos B."/>
            <person name="Baker S."/>
            <person name="Barry K."/>
            <person name="Bills G."/>
            <person name="Bluhm B."/>
            <person name="Cannon C."/>
            <person name="Castanera R."/>
            <person name="Culley D."/>
            <person name="Daum C."/>
            <person name="Ezra D."/>
            <person name="Gonzalez J."/>
            <person name="Henrissat B."/>
            <person name="Kuo A."/>
            <person name="Liang C."/>
            <person name="Lipzen A."/>
            <person name="Lutzoni F."/>
            <person name="Magnuson J."/>
            <person name="Mondo S."/>
            <person name="Nolan M."/>
            <person name="Ohm R."/>
            <person name="Pangilinan J."/>
            <person name="Park H.-J."/>
            <person name="Ramirez L."/>
            <person name="Alfaro M."/>
            <person name="Sun H."/>
            <person name="Tritt A."/>
            <person name="Yoshinaga Y."/>
            <person name="Zwiers L.-H."/>
            <person name="Turgeon B."/>
            <person name="Goodwin S."/>
            <person name="Spatafora J."/>
            <person name="Crous P."/>
            <person name="Grigoriev I."/>
        </authorList>
    </citation>
    <scope>NUCLEOTIDE SEQUENCE</scope>
    <source>
        <strain evidence="2">CBS 130266</strain>
    </source>
</reference>